<comment type="caution">
    <text evidence="2">The sequence shown here is derived from an EMBL/GenBank/DDBJ whole genome shotgun (WGS) entry which is preliminary data.</text>
</comment>
<sequence>MRGSNSRRLLVGNIHVLYNPNRGEVKLGQIRFLASKAQILSQKWGNAPVILAGDFNSTPQSGIYKFLSSSELNIKLYDRNELSGQKHCRPAHVLDREKEAVGSFISQDGYFSFFKLLILYPKLQHKMARAIYIIQKRHESAGIIYNSSKPIFMKEYSCANYRKSNQQKEGQGTFSVSNSRRNNCYFGNNRSEQK</sequence>
<evidence type="ECO:0000313" key="2">
    <source>
        <dbReference type="EMBL" id="KAI5382941.1"/>
    </source>
</evidence>
<dbReference type="EMBL" id="JAMSHJ010000007">
    <property type="protein sequence ID" value="KAI5382941.1"/>
    <property type="molecule type" value="Genomic_DNA"/>
</dbReference>
<dbReference type="Gramene" id="Psat07G0037300-T3">
    <property type="protein sequence ID" value="KAI5382941.1"/>
    <property type="gene ID" value="KIW84_070373"/>
</dbReference>
<dbReference type="AlphaFoldDB" id="A0A9D4ZS50"/>
<proteinExistence type="predicted"/>
<dbReference type="GO" id="GO:0000175">
    <property type="term" value="F:3'-5'-RNA exonuclease activity"/>
    <property type="evidence" value="ECO:0007669"/>
    <property type="project" value="TreeGrafter"/>
</dbReference>
<dbReference type="Gene3D" id="3.60.10.10">
    <property type="entry name" value="Endonuclease/exonuclease/phosphatase"/>
    <property type="match status" value="1"/>
</dbReference>
<dbReference type="InterPro" id="IPR050410">
    <property type="entry name" value="CCR4/nocturin_mRNA_transcr"/>
</dbReference>
<reference evidence="2 3" key="1">
    <citation type="journal article" date="2022" name="Nat. Genet.">
        <title>Improved pea reference genome and pan-genome highlight genomic features and evolutionary characteristics.</title>
        <authorList>
            <person name="Yang T."/>
            <person name="Liu R."/>
            <person name="Luo Y."/>
            <person name="Hu S."/>
            <person name="Wang D."/>
            <person name="Wang C."/>
            <person name="Pandey M.K."/>
            <person name="Ge S."/>
            <person name="Xu Q."/>
            <person name="Li N."/>
            <person name="Li G."/>
            <person name="Huang Y."/>
            <person name="Saxena R.K."/>
            <person name="Ji Y."/>
            <person name="Li M."/>
            <person name="Yan X."/>
            <person name="He Y."/>
            <person name="Liu Y."/>
            <person name="Wang X."/>
            <person name="Xiang C."/>
            <person name="Varshney R.K."/>
            <person name="Ding H."/>
            <person name="Gao S."/>
            <person name="Zong X."/>
        </authorList>
    </citation>
    <scope>NUCLEOTIDE SEQUENCE [LARGE SCALE GENOMIC DNA]</scope>
    <source>
        <strain evidence="2 3">cv. Zhongwan 6</strain>
    </source>
</reference>
<evidence type="ECO:0000313" key="3">
    <source>
        <dbReference type="Proteomes" id="UP001058974"/>
    </source>
</evidence>
<feature type="region of interest" description="Disordered" evidence="1">
    <location>
        <begin position="169"/>
        <end position="194"/>
    </location>
</feature>
<dbReference type="PANTHER" id="PTHR12121:SF82">
    <property type="entry name" value="CARBON CATABOLITE REPRESSOR PROTEIN 4 HOMOLOG 3"/>
    <property type="match status" value="1"/>
</dbReference>
<evidence type="ECO:0000256" key="1">
    <source>
        <dbReference type="SAM" id="MobiDB-lite"/>
    </source>
</evidence>
<protein>
    <submittedName>
        <fullName evidence="2">Carbon catabolite repressor protein 4 3, variant 3</fullName>
    </submittedName>
</protein>
<dbReference type="PANTHER" id="PTHR12121">
    <property type="entry name" value="CARBON CATABOLITE REPRESSOR PROTEIN 4"/>
    <property type="match status" value="1"/>
</dbReference>
<accession>A0A9D4ZS50</accession>
<dbReference type="Proteomes" id="UP001058974">
    <property type="component" value="Chromosome 7"/>
</dbReference>
<keyword evidence="3" id="KW-1185">Reference proteome</keyword>
<dbReference type="InterPro" id="IPR036691">
    <property type="entry name" value="Endo/exonu/phosph_ase_sf"/>
</dbReference>
<gene>
    <name evidence="2" type="ORF">KIW84_070373</name>
</gene>
<organism evidence="2 3">
    <name type="scientific">Pisum sativum</name>
    <name type="common">Garden pea</name>
    <name type="synonym">Lathyrus oleraceus</name>
    <dbReference type="NCBI Taxonomy" id="3888"/>
    <lineage>
        <taxon>Eukaryota</taxon>
        <taxon>Viridiplantae</taxon>
        <taxon>Streptophyta</taxon>
        <taxon>Embryophyta</taxon>
        <taxon>Tracheophyta</taxon>
        <taxon>Spermatophyta</taxon>
        <taxon>Magnoliopsida</taxon>
        <taxon>eudicotyledons</taxon>
        <taxon>Gunneridae</taxon>
        <taxon>Pentapetalae</taxon>
        <taxon>rosids</taxon>
        <taxon>fabids</taxon>
        <taxon>Fabales</taxon>
        <taxon>Fabaceae</taxon>
        <taxon>Papilionoideae</taxon>
        <taxon>50 kb inversion clade</taxon>
        <taxon>NPAAA clade</taxon>
        <taxon>Hologalegina</taxon>
        <taxon>IRL clade</taxon>
        <taxon>Fabeae</taxon>
        <taxon>Lathyrus</taxon>
    </lineage>
</organism>
<dbReference type="SUPFAM" id="SSF56219">
    <property type="entry name" value="DNase I-like"/>
    <property type="match status" value="1"/>
</dbReference>
<name>A0A9D4ZS50_PEA</name>